<feature type="transmembrane region" description="Helical" evidence="5">
    <location>
        <begin position="57"/>
        <end position="79"/>
    </location>
</feature>
<dbReference type="OrthoDB" id="419734at2759"/>
<evidence type="ECO:0000256" key="1">
    <source>
        <dbReference type="ARBA" id="ARBA00004141"/>
    </source>
</evidence>
<feature type="transmembrane region" description="Helical" evidence="5">
    <location>
        <begin position="126"/>
        <end position="147"/>
    </location>
</feature>
<feature type="transmembrane region" description="Helical" evidence="5">
    <location>
        <begin position="186"/>
        <end position="206"/>
    </location>
</feature>
<dbReference type="PANTHER" id="PTHR23507:SF27">
    <property type="entry name" value="SOLUTE CARRIER FAMILY RELATED"/>
    <property type="match status" value="1"/>
</dbReference>
<dbReference type="Proteomes" id="UP000494206">
    <property type="component" value="Unassembled WGS sequence"/>
</dbReference>
<sequence>MSVYVTIILYSVTNSVFFPVFQSLVFFKSCVALSNSSDAAICHDNETFAKNDTIHSLANFVLLISSSGLCVTAFFTSRFIGRLSDRKSRKLAMLVPFVGLILSDLTIIVQVLLVELPPYLFIMSEIIYGLFGGYMSITSSAFAIISAKHKDSTKRAKAIAWLEGTISFGSMIGFLISSQLNLLDYFGMSVFFLCSHITAFISALCMEDVDVTRDSKSESIWKSTKLFADKPDDASKSLKILYFSFASSYFAFIGSTRVLFFYLKHKFYWDTEKYGYLKAMNQAMTTVLACLLFPYLKNRGVSDVDLAILGLATRSVGRFWYAIAWNDFAVFSVVVFEMFSKFPATSLRSLISTHVAENERGAAFSLVAVIEAACNLSSSIVFHSAFPLSLSFFPELSFVVMPIIILPAIFLMSYHKKTLEMSSFGAAATSIEIEKLTA</sequence>
<keyword evidence="3 5" id="KW-1133">Transmembrane helix</keyword>
<dbReference type="PANTHER" id="PTHR23507">
    <property type="entry name" value="ZGC:174356"/>
    <property type="match status" value="1"/>
</dbReference>
<comment type="caution">
    <text evidence="6">The sequence shown here is derived from an EMBL/GenBank/DDBJ whole genome shotgun (WGS) entry which is preliminary data.</text>
</comment>
<dbReference type="AlphaFoldDB" id="A0A8S1ELR7"/>
<evidence type="ECO:0000256" key="4">
    <source>
        <dbReference type="ARBA" id="ARBA00023136"/>
    </source>
</evidence>
<dbReference type="InterPro" id="IPR036259">
    <property type="entry name" value="MFS_trans_sf"/>
</dbReference>
<feature type="transmembrane region" description="Helical" evidence="5">
    <location>
        <begin position="7"/>
        <end position="27"/>
    </location>
</feature>
<evidence type="ECO:0000256" key="2">
    <source>
        <dbReference type="ARBA" id="ARBA00022692"/>
    </source>
</evidence>
<evidence type="ECO:0000313" key="7">
    <source>
        <dbReference type="Proteomes" id="UP000494206"/>
    </source>
</evidence>
<feature type="transmembrane region" description="Helical" evidence="5">
    <location>
        <begin position="240"/>
        <end position="263"/>
    </location>
</feature>
<dbReference type="SUPFAM" id="SSF103473">
    <property type="entry name" value="MFS general substrate transporter"/>
    <property type="match status" value="1"/>
</dbReference>
<comment type="subcellular location">
    <subcellularLocation>
        <location evidence="1">Membrane</location>
        <topology evidence="1">Multi-pass membrane protein</topology>
    </subcellularLocation>
</comment>
<protein>
    <submittedName>
        <fullName evidence="6">Uncharacterized protein</fullName>
    </submittedName>
</protein>
<dbReference type="EMBL" id="CADEPM010000001">
    <property type="protein sequence ID" value="CAB3398727.1"/>
    <property type="molecule type" value="Genomic_DNA"/>
</dbReference>
<evidence type="ECO:0000256" key="3">
    <source>
        <dbReference type="ARBA" id="ARBA00022989"/>
    </source>
</evidence>
<accession>A0A8S1ELR7</accession>
<keyword evidence="4 5" id="KW-0472">Membrane</keyword>
<keyword evidence="7" id="KW-1185">Reference proteome</keyword>
<gene>
    <name evidence="6" type="ORF">CBOVIS_LOCUS1968</name>
</gene>
<feature type="transmembrane region" description="Helical" evidence="5">
    <location>
        <begin position="91"/>
        <end position="114"/>
    </location>
</feature>
<dbReference type="GO" id="GO:0022857">
    <property type="term" value="F:transmembrane transporter activity"/>
    <property type="evidence" value="ECO:0007669"/>
    <property type="project" value="TreeGrafter"/>
</dbReference>
<evidence type="ECO:0000256" key="5">
    <source>
        <dbReference type="SAM" id="Phobius"/>
    </source>
</evidence>
<proteinExistence type="predicted"/>
<organism evidence="6 7">
    <name type="scientific">Caenorhabditis bovis</name>
    <dbReference type="NCBI Taxonomy" id="2654633"/>
    <lineage>
        <taxon>Eukaryota</taxon>
        <taxon>Metazoa</taxon>
        <taxon>Ecdysozoa</taxon>
        <taxon>Nematoda</taxon>
        <taxon>Chromadorea</taxon>
        <taxon>Rhabditida</taxon>
        <taxon>Rhabditina</taxon>
        <taxon>Rhabditomorpha</taxon>
        <taxon>Rhabditoidea</taxon>
        <taxon>Rhabditidae</taxon>
        <taxon>Peloderinae</taxon>
        <taxon>Caenorhabditis</taxon>
    </lineage>
</organism>
<feature type="transmembrane region" description="Helical" evidence="5">
    <location>
        <begin position="159"/>
        <end position="180"/>
    </location>
</feature>
<keyword evidence="2 5" id="KW-0812">Transmembrane</keyword>
<evidence type="ECO:0000313" key="6">
    <source>
        <dbReference type="EMBL" id="CAB3398727.1"/>
    </source>
</evidence>
<feature type="transmembrane region" description="Helical" evidence="5">
    <location>
        <begin position="319"/>
        <end position="340"/>
    </location>
</feature>
<dbReference type="Gene3D" id="1.20.1250.20">
    <property type="entry name" value="MFS general substrate transporter like domains"/>
    <property type="match status" value="1"/>
</dbReference>
<name>A0A8S1ELR7_9PELO</name>
<reference evidence="6 7" key="1">
    <citation type="submission" date="2020-04" db="EMBL/GenBank/DDBJ databases">
        <authorList>
            <person name="Laetsch R D."/>
            <person name="Stevens L."/>
            <person name="Kumar S."/>
            <person name="Blaxter L. M."/>
        </authorList>
    </citation>
    <scope>NUCLEOTIDE SEQUENCE [LARGE SCALE GENOMIC DNA]</scope>
</reference>
<dbReference type="GO" id="GO:0016020">
    <property type="term" value="C:membrane"/>
    <property type="evidence" value="ECO:0007669"/>
    <property type="project" value="UniProtKB-SubCell"/>
</dbReference>
<feature type="transmembrane region" description="Helical" evidence="5">
    <location>
        <begin position="392"/>
        <end position="414"/>
    </location>
</feature>